<dbReference type="Gene3D" id="3.90.550.10">
    <property type="entry name" value="Spore Coat Polysaccharide Biosynthesis Protein SpsA, Chain A"/>
    <property type="match status" value="2"/>
</dbReference>
<keyword evidence="2 5" id="KW-0328">Glycosyltransferase</keyword>
<name>A0A163FN09_DIDRA</name>
<organism evidence="5 6">
    <name type="scientific">Didymella rabiei</name>
    <name type="common">Chickpea ascochyta blight fungus</name>
    <name type="synonym">Mycosphaerella rabiei</name>
    <dbReference type="NCBI Taxonomy" id="5454"/>
    <lineage>
        <taxon>Eukaryota</taxon>
        <taxon>Fungi</taxon>
        <taxon>Dikarya</taxon>
        <taxon>Ascomycota</taxon>
        <taxon>Pezizomycotina</taxon>
        <taxon>Dothideomycetes</taxon>
        <taxon>Pleosporomycetidae</taxon>
        <taxon>Pleosporales</taxon>
        <taxon>Pleosporineae</taxon>
        <taxon>Didymellaceae</taxon>
        <taxon>Ascochyta</taxon>
    </lineage>
</organism>
<evidence type="ECO:0000256" key="4">
    <source>
        <dbReference type="SAM" id="MobiDB-lite"/>
    </source>
</evidence>
<dbReference type="EMBL" id="JYNV01000158">
    <property type="protein sequence ID" value="KZM24454.1"/>
    <property type="molecule type" value="Genomic_DNA"/>
</dbReference>
<keyword evidence="6" id="KW-1185">Reference proteome</keyword>
<dbReference type="GO" id="GO:0005794">
    <property type="term" value="C:Golgi apparatus"/>
    <property type="evidence" value="ECO:0007669"/>
    <property type="project" value="TreeGrafter"/>
</dbReference>
<dbReference type="Proteomes" id="UP000076837">
    <property type="component" value="Unassembled WGS sequence"/>
</dbReference>
<keyword evidence="3 5" id="KW-0808">Transferase</keyword>
<evidence type="ECO:0000256" key="3">
    <source>
        <dbReference type="ARBA" id="ARBA00022679"/>
    </source>
</evidence>
<dbReference type="GO" id="GO:0000026">
    <property type="term" value="F:alpha-1,2-mannosyltransferase activity"/>
    <property type="evidence" value="ECO:0007669"/>
    <property type="project" value="TreeGrafter"/>
</dbReference>
<dbReference type="AlphaFoldDB" id="A0A163FN09"/>
<dbReference type="GO" id="GO:0000032">
    <property type="term" value="P:cell wall mannoprotein biosynthetic process"/>
    <property type="evidence" value="ECO:0007669"/>
    <property type="project" value="TreeGrafter"/>
</dbReference>
<dbReference type="InterPro" id="IPR002685">
    <property type="entry name" value="Glyco_trans_15"/>
</dbReference>
<dbReference type="PANTHER" id="PTHR31121:SF2">
    <property type="entry name" value="MANNOSYLTRANSFERASE KTR5-RELATED"/>
    <property type="match status" value="1"/>
</dbReference>
<evidence type="ECO:0000256" key="2">
    <source>
        <dbReference type="ARBA" id="ARBA00022676"/>
    </source>
</evidence>
<feature type="compositionally biased region" description="Polar residues" evidence="4">
    <location>
        <begin position="183"/>
        <end position="194"/>
    </location>
</feature>
<dbReference type="GO" id="GO:0006487">
    <property type="term" value="P:protein N-linked glycosylation"/>
    <property type="evidence" value="ECO:0007669"/>
    <property type="project" value="TreeGrafter"/>
</dbReference>
<dbReference type="InterPro" id="IPR029044">
    <property type="entry name" value="Nucleotide-diphossugar_trans"/>
</dbReference>
<dbReference type="Pfam" id="PF01793">
    <property type="entry name" value="Glyco_transf_15"/>
    <property type="match status" value="2"/>
</dbReference>
<dbReference type="SUPFAM" id="SSF53448">
    <property type="entry name" value="Nucleotide-diphospho-sugar transferases"/>
    <property type="match status" value="1"/>
</dbReference>
<evidence type="ECO:0000313" key="6">
    <source>
        <dbReference type="Proteomes" id="UP000076837"/>
    </source>
</evidence>
<reference evidence="5 6" key="1">
    <citation type="journal article" date="2016" name="Sci. Rep.">
        <title>Draft genome sequencing and secretome analysis of fungal phytopathogen Ascochyta rabiei provides insight into the necrotrophic effector repertoire.</title>
        <authorList>
            <person name="Verma S."/>
            <person name="Gazara R.K."/>
            <person name="Nizam S."/>
            <person name="Parween S."/>
            <person name="Chattopadhyay D."/>
            <person name="Verma P.K."/>
        </authorList>
    </citation>
    <scope>NUCLEOTIDE SEQUENCE [LARGE SCALE GENOMIC DNA]</scope>
    <source>
        <strain evidence="5 6">ArDII</strain>
    </source>
</reference>
<gene>
    <name evidence="5" type="ORF">ST47_g4404</name>
</gene>
<evidence type="ECO:0000256" key="1">
    <source>
        <dbReference type="ARBA" id="ARBA00007677"/>
    </source>
</evidence>
<feature type="region of interest" description="Disordered" evidence="4">
    <location>
        <begin position="163"/>
        <end position="195"/>
    </location>
</feature>
<feature type="compositionally biased region" description="Basic and acidic residues" evidence="4">
    <location>
        <begin position="166"/>
        <end position="178"/>
    </location>
</feature>
<comment type="caution">
    <text evidence="5">The sequence shown here is derived from an EMBL/GenBank/DDBJ whole genome shotgun (WGS) entry which is preliminary data.</text>
</comment>
<protein>
    <submittedName>
        <fullName evidence="5">Mannosyltransferase</fullName>
    </submittedName>
</protein>
<dbReference type="GO" id="GO:0016020">
    <property type="term" value="C:membrane"/>
    <property type="evidence" value="ECO:0007669"/>
    <property type="project" value="InterPro"/>
</dbReference>
<sequence length="720" mass="82075">MCSSMLADPQFISMVIFPRDLQTGYSRVIRDPTIYVYCGTFSVSSAVPIFTECAPGNSGKGNSGDATNAGEELWVNYFEAAKCKKKGIKACVYGYVIRKGEEHSVSLLVLDYDKVSSDIVNEAARSTGKKEPIINCKNSTQYARPVWMGHGFELGKAVVSPAKKRSGVDHPSPDRGTKAESWSHAQWPTTTSQCPGPIGRSSYRLTRARVHSTNECCTDPRAAAIPMPLLRPTRNRFRALHRTATSYWKLITFVAFLLLLEVCVHVRNHAVTRPAKPLDAPFYTGCQDPILNNTARASAVLLMLARNTEVDGAVASVRSVQEQFNDSFGYPWVFLNDVEWSEEFKEKVGQAVGKEVDIKFEQIPKTMWGYPEWIDQVKAKGIMQMMKRKKIQYGGSESYRHMCRFQSGYVASILPTYLPCPPSFIKDFLRTVLTCTISFFFDHPALLPYKYYWRVEPSIRFTCALTYDPFVSMETHKKRYGYNIALWERGQTVPSLFRKLSDFKSTNYLPTSPLWTAMIDASYMPWPFRRALAWLRNRDGNGDLWNMCHFWSNFEIADLDFFRSDAYRKVFEYLDREGGFYYERWGDAPVHSLAAAMLLKPEELHHFSDLGYIHDGLQYCTFQSTQDEKKRGYAIPPGVSGRGHGKIEGREEVGCLVWPWLDVYAVYKYASDIRSQDINVGETGLGSQISSEVQALEERLQKWNATCAWCWARRRGVRRA</sequence>
<dbReference type="PANTHER" id="PTHR31121">
    <property type="entry name" value="ALPHA-1,2 MANNOSYLTRANSFERASE KTR1"/>
    <property type="match status" value="1"/>
</dbReference>
<accession>A0A163FN09</accession>
<evidence type="ECO:0000313" key="5">
    <source>
        <dbReference type="EMBL" id="KZM24454.1"/>
    </source>
</evidence>
<comment type="similarity">
    <text evidence="1">Belongs to the glycosyltransferase 15 family.</text>
</comment>
<proteinExistence type="inferred from homology"/>